<dbReference type="InterPro" id="IPR012337">
    <property type="entry name" value="RNaseH-like_sf"/>
</dbReference>
<protein>
    <recommendedName>
        <fullName evidence="1">Gfd2/YDR514C-like C-terminal domain-containing protein</fullName>
    </recommendedName>
</protein>
<dbReference type="InterPro" id="IPR036397">
    <property type="entry name" value="RNaseH_sf"/>
</dbReference>
<reference evidence="2" key="1">
    <citation type="journal article" date="2021" name="Open Biol.">
        <title>Shared evolutionary footprints suggest mitochondrial oxidative damage underlies multiple complex I losses in fungi.</title>
        <authorList>
            <person name="Schikora-Tamarit M.A."/>
            <person name="Marcet-Houben M."/>
            <person name="Nosek J."/>
            <person name="Gabaldon T."/>
        </authorList>
    </citation>
    <scope>NUCLEOTIDE SEQUENCE</scope>
    <source>
        <strain evidence="2">CBS6341</strain>
    </source>
</reference>
<dbReference type="PANTHER" id="PTHR28083">
    <property type="entry name" value="GOOD FOR FULL DBP5 ACTIVITY PROTEIN 2"/>
    <property type="match status" value="1"/>
</dbReference>
<dbReference type="OrthoDB" id="5953249at2759"/>
<comment type="caution">
    <text evidence="2">The sequence shown here is derived from an EMBL/GenBank/DDBJ whole genome shotgun (WGS) entry which is preliminary data.</text>
</comment>
<dbReference type="PANTHER" id="PTHR28083:SF1">
    <property type="entry name" value="GOOD FOR FULL DBP5 ACTIVITY PROTEIN 2"/>
    <property type="match status" value="1"/>
</dbReference>
<evidence type="ECO:0000313" key="3">
    <source>
        <dbReference type="Proteomes" id="UP000769528"/>
    </source>
</evidence>
<organism evidence="2 3">
    <name type="scientific">Wickerhamomyces mucosus</name>
    <dbReference type="NCBI Taxonomy" id="1378264"/>
    <lineage>
        <taxon>Eukaryota</taxon>
        <taxon>Fungi</taxon>
        <taxon>Dikarya</taxon>
        <taxon>Ascomycota</taxon>
        <taxon>Saccharomycotina</taxon>
        <taxon>Saccharomycetes</taxon>
        <taxon>Phaffomycetales</taxon>
        <taxon>Wickerhamomycetaceae</taxon>
        <taxon>Wickerhamomyces</taxon>
    </lineage>
</organism>
<dbReference type="Pfam" id="PF21762">
    <property type="entry name" value="DEDDh_C"/>
    <property type="match status" value="1"/>
</dbReference>
<dbReference type="GO" id="GO:0005634">
    <property type="term" value="C:nucleus"/>
    <property type="evidence" value="ECO:0007669"/>
    <property type="project" value="TreeGrafter"/>
</dbReference>
<proteinExistence type="predicted"/>
<dbReference type="GO" id="GO:0003676">
    <property type="term" value="F:nucleic acid binding"/>
    <property type="evidence" value="ECO:0007669"/>
    <property type="project" value="InterPro"/>
</dbReference>
<dbReference type="Proteomes" id="UP000769528">
    <property type="component" value="Unassembled WGS sequence"/>
</dbReference>
<feature type="domain" description="Gfd2/YDR514C-like C-terminal" evidence="1">
    <location>
        <begin position="180"/>
        <end position="264"/>
    </location>
</feature>
<dbReference type="AlphaFoldDB" id="A0A9P8TDH0"/>
<accession>A0A9P8TDH0</accession>
<sequence length="331" mass="38450">MVHSILNFYLRRYCGSSSFFKIQSSRCITTQTKDHSALSNSYNLTSKVSKFLINPANVSNSKGFEKLLNDLFRTNLRDDPILSETIDMINNNTKNKLYLTPNAIIMAIDTGGENNISDLGICIYDKLRSSVYKIQINITERKLSRKSSNIENLITIPLQLSVKDCETFLRYFSNFYFRKDPKLIDKRILIVGHNLEKDLRSLRTLKFNPPDHIFKVDTDNLSRHIIKKNGSTLRKLAETLYIPLSKPFHPSINDAYYTLHVLLRLMTSKKLFNRDFMKLKDEYNKYITRITKRAQKKAISVPLKNISHSVNKTQPLRNIYHDFFPNNPSNA</sequence>
<evidence type="ECO:0000259" key="1">
    <source>
        <dbReference type="Pfam" id="PF21762"/>
    </source>
</evidence>
<dbReference type="InterPro" id="IPR040151">
    <property type="entry name" value="Gfd2/YDR514C-like"/>
</dbReference>
<gene>
    <name evidence="2" type="ORF">WICMUC_003333</name>
</gene>
<dbReference type="EMBL" id="JAEUBF010000853">
    <property type="protein sequence ID" value="KAH3674495.1"/>
    <property type="molecule type" value="Genomic_DNA"/>
</dbReference>
<dbReference type="InterPro" id="IPR048519">
    <property type="entry name" value="Gfd2/YDR514C-like_C"/>
</dbReference>
<reference evidence="2" key="2">
    <citation type="submission" date="2021-01" db="EMBL/GenBank/DDBJ databases">
        <authorList>
            <person name="Schikora-Tamarit M.A."/>
        </authorList>
    </citation>
    <scope>NUCLEOTIDE SEQUENCE</scope>
    <source>
        <strain evidence="2">CBS6341</strain>
    </source>
</reference>
<dbReference type="SUPFAM" id="SSF53098">
    <property type="entry name" value="Ribonuclease H-like"/>
    <property type="match status" value="1"/>
</dbReference>
<name>A0A9P8TDH0_9ASCO</name>
<dbReference type="Gene3D" id="3.30.420.10">
    <property type="entry name" value="Ribonuclease H-like superfamily/Ribonuclease H"/>
    <property type="match status" value="1"/>
</dbReference>
<evidence type="ECO:0000313" key="2">
    <source>
        <dbReference type="EMBL" id="KAH3674495.1"/>
    </source>
</evidence>
<keyword evidence="3" id="KW-1185">Reference proteome</keyword>